<feature type="binding site" evidence="6">
    <location>
        <position position="96"/>
    </location>
    <ligand>
        <name>Ca(2+)</name>
        <dbReference type="ChEBI" id="CHEBI:29108"/>
    </ligand>
</feature>
<dbReference type="GO" id="GO:0045134">
    <property type="term" value="F:UDP phosphatase activity"/>
    <property type="evidence" value="ECO:0007669"/>
    <property type="project" value="TreeGrafter"/>
</dbReference>
<dbReference type="GO" id="GO:0030166">
    <property type="term" value="P:proteoglycan biosynthetic process"/>
    <property type="evidence" value="ECO:0007669"/>
    <property type="project" value="TreeGrafter"/>
</dbReference>
<keyword evidence="4 6" id="KW-0106">Calcium</keyword>
<evidence type="ECO:0000256" key="1">
    <source>
        <dbReference type="ARBA" id="ARBA00001913"/>
    </source>
</evidence>
<proteinExistence type="inferred from homology"/>
<keyword evidence="2 6" id="KW-0479">Metal-binding</keyword>
<name>A0A0K0D4N1_ANGCA</name>
<dbReference type="SUPFAM" id="SSF101887">
    <property type="entry name" value="Apyrase"/>
    <property type="match status" value="1"/>
</dbReference>
<comment type="cofactor">
    <cofactor evidence="1 6">
        <name>Ca(2+)</name>
        <dbReference type="ChEBI" id="CHEBI:29108"/>
    </cofactor>
</comment>
<dbReference type="WBParaSite" id="ACAC_0000502601-mRNA-1">
    <property type="protein sequence ID" value="ACAC_0000502601-mRNA-1"/>
    <property type="gene ID" value="ACAC_0000502601"/>
</dbReference>
<dbReference type="AlphaFoldDB" id="A0A0K0D4N1"/>
<evidence type="ECO:0000256" key="2">
    <source>
        <dbReference type="ARBA" id="ARBA00022723"/>
    </source>
</evidence>
<evidence type="ECO:0000256" key="5">
    <source>
        <dbReference type="ARBA" id="ARBA00025738"/>
    </source>
</evidence>
<feature type="binding site" evidence="6">
    <location>
        <position position="226"/>
    </location>
    <ligand>
        <name>Ca(2+)</name>
        <dbReference type="ChEBI" id="CHEBI:29108"/>
    </ligand>
</feature>
<keyword evidence="3" id="KW-0378">Hydrolase</keyword>
<comment type="similarity">
    <text evidence="5">Belongs to the apyrase family.</text>
</comment>
<dbReference type="InterPro" id="IPR036258">
    <property type="entry name" value="Apyrase_sf"/>
</dbReference>
<dbReference type="Gene3D" id="2.120.10.100">
    <property type="entry name" value="Apyrase"/>
    <property type="match status" value="1"/>
</dbReference>
<dbReference type="PANTHER" id="PTHR13023:SF3">
    <property type="entry name" value="SOLUBLE CALCIUM-ACTIVATED NUCLEOTIDASE 1"/>
    <property type="match status" value="1"/>
</dbReference>
<feature type="binding site" evidence="6">
    <location>
        <position position="288"/>
    </location>
    <ligand>
        <name>Ca(2+)</name>
        <dbReference type="ChEBI" id="CHEBI:29108"/>
    </ligand>
</feature>
<dbReference type="PANTHER" id="PTHR13023">
    <property type="entry name" value="APYRASE"/>
    <property type="match status" value="1"/>
</dbReference>
<dbReference type="GO" id="GO:0005509">
    <property type="term" value="F:calcium ion binding"/>
    <property type="evidence" value="ECO:0007669"/>
    <property type="project" value="InterPro"/>
</dbReference>
<sequence length="346" mass="39588">LFTEAGLLDFITSIFGLTNRPSVDENDWLYPEPDCDNEVINTVFIFDTLRNGTKVYNMLAVTDMDKDAKSGKDWTWRAVTRRGKHVNAKGRAMELSDLSEFNGRLISPDDKTGLLYEIKDNKAIPWLFLNSGPGNATHGMKAEWTTIKGKYLYVGGNGTYLIKAPTRLLGLFQEYRDKNGTVLNEDAMWIKIVSKRGEVRSIDWKDVYERVRGAVDITAPGYLTHEAVQWSPQHRKWFFLPRKESKTSYNEMEDERKGTNLLIIGNPLLTKFKVVRVGNLTHPERGFSAFEFIPGTKDRLIVALKSEEVYNQPTASYITVFNINGSVILDDQKLDQQYKFEGIYFI</sequence>
<feature type="binding site" evidence="6">
    <location>
        <position position="97"/>
    </location>
    <ligand>
        <name>Ca(2+)</name>
        <dbReference type="ChEBI" id="CHEBI:29108"/>
    </ligand>
</feature>
<dbReference type="Pfam" id="PF06079">
    <property type="entry name" value="Apyrase"/>
    <property type="match status" value="1"/>
</dbReference>
<evidence type="ECO:0000256" key="3">
    <source>
        <dbReference type="ARBA" id="ARBA00022801"/>
    </source>
</evidence>
<feature type="binding site" evidence="6">
    <location>
        <position position="341"/>
    </location>
    <ligand>
        <name>Ca(2+)</name>
        <dbReference type="ChEBI" id="CHEBI:29108"/>
    </ligand>
</feature>
<reference evidence="7" key="1">
    <citation type="submission" date="2012-09" db="EMBL/GenBank/DDBJ databases">
        <authorList>
            <person name="Martin A.A."/>
        </authorList>
    </citation>
    <scope>NUCLEOTIDE SEQUENCE</scope>
</reference>
<accession>A0A0K0D4N1</accession>
<evidence type="ECO:0000256" key="4">
    <source>
        <dbReference type="ARBA" id="ARBA00022837"/>
    </source>
</evidence>
<keyword evidence="7" id="KW-1185">Reference proteome</keyword>
<reference evidence="8" key="2">
    <citation type="submission" date="2017-02" db="UniProtKB">
        <authorList>
            <consortium name="WormBaseParasite"/>
        </authorList>
    </citation>
    <scope>IDENTIFICATION</scope>
</reference>
<evidence type="ECO:0000313" key="8">
    <source>
        <dbReference type="WBParaSite" id="ACAC_0000502601-mRNA-1"/>
    </source>
</evidence>
<protein>
    <submittedName>
        <fullName evidence="8">Apyrase</fullName>
    </submittedName>
</protein>
<organism evidence="7 8">
    <name type="scientific">Angiostrongylus cantonensis</name>
    <name type="common">Rat lungworm</name>
    <dbReference type="NCBI Taxonomy" id="6313"/>
    <lineage>
        <taxon>Eukaryota</taxon>
        <taxon>Metazoa</taxon>
        <taxon>Ecdysozoa</taxon>
        <taxon>Nematoda</taxon>
        <taxon>Chromadorea</taxon>
        <taxon>Rhabditida</taxon>
        <taxon>Rhabditina</taxon>
        <taxon>Rhabditomorpha</taxon>
        <taxon>Strongyloidea</taxon>
        <taxon>Metastrongylidae</taxon>
        <taxon>Angiostrongylus</taxon>
    </lineage>
</organism>
<dbReference type="Proteomes" id="UP000035642">
    <property type="component" value="Unassembled WGS sequence"/>
</dbReference>
<dbReference type="InterPro" id="IPR009283">
    <property type="entry name" value="Apyrase"/>
</dbReference>
<dbReference type="STRING" id="6313.A0A0K0D4N1"/>
<evidence type="ECO:0000256" key="6">
    <source>
        <dbReference type="PIRSR" id="PIRSR609283-1"/>
    </source>
</evidence>
<dbReference type="GO" id="GO:0004382">
    <property type="term" value="F:GDP phosphatase activity"/>
    <property type="evidence" value="ECO:0007669"/>
    <property type="project" value="TreeGrafter"/>
</dbReference>
<evidence type="ECO:0000313" key="7">
    <source>
        <dbReference type="Proteomes" id="UP000035642"/>
    </source>
</evidence>
<feature type="binding site" evidence="6">
    <location>
        <position position="143"/>
    </location>
    <ligand>
        <name>Ca(2+)</name>
        <dbReference type="ChEBI" id="CHEBI:29108"/>
    </ligand>
</feature>